<accession>A0ABN9QKA3</accession>
<sequence>TTPPAPRLRAPPLERAAESGQASAAAPGVVTPGCGLRFSGAICASVVLGGHHAAPEARCSLGGGAAEELVEVLAGPTRARVADRTL</sequence>
<gene>
    <name evidence="2" type="ORF">PCOR1329_LOCUS11852</name>
</gene>
<organism evidence="2 3">
    <name type="scientific">Prorocentrum cordatum</name>
    <dbReference type="NCBI Taxonomy" id="2364126"/>
    <lineage>
        <taxon>Eukaryota</taxon>
        <taxon>Sar</taxon>
        <taxon>Alveolata</taxon>
        <taxon>Dinophyceae</taxon>
        <taxon>Prorocentrales</taxon>
        <taxon>Prorocentraceae</taxon>
        <taxon>Prorocentrum</taxon>
    </lineage>
</organism>
<feature type="compositionally biased region" description="Low complexity" evidence="1">
    <location>
        <begin position="7"/>
        <end position="26"/>
    </location>
</feature>
<feature type="region of interest" description="Disordered" evidence="1">
    <location>
        <begin position="1"/>
        <end position="26"/>
    </location>
</feature>
<reference evidence="2" key="1">
    <citation type="submission" date="2023-10" db="EMBL/GenBank/DDBJ databases">
        <authorList>
            <person name="Chen Y."/>
            <person name="Shah S."/>
            <person name="Dougan E. K."/>
            <person name="Thang M."/>
            <person name="Chan C."/>
        </authorList>
    </citation>
    <scope>NUCLEOTIDE SEQUENCE [LARGE SCALE GENOMIC DNA]</scope>
</reference>
<dbReference type="Proteomes" id="UP001189429">
    <property type="component" value="Unassembled WGS sequence"/>
</dbReference>
<comment type="caution">
    <text evidence="2">The sequence shown here is derived from an EMBL/GenBank/DDBJ whole genome shotgun (WGS) entry which is preliminary data.</text>
</comment>
<keyword evidence="3" id="KW-1185">Reference proteome</keyword>
<evidence type="ECO:0000313" key="2">
    <source>
        <dbReference type="EMBL" id="CAK0805318.1"/>
    </source>
</evidence>
<dbReference type="EMBL" id="CAUYUJ010003428">
    <property type="protein sequence ID" value="CAK0805318.1"/>
    <property type="molecule type" value="Genomic_DNA"/>
</dbReference>
<name>A0ABN9QKA3_9DINO</name>
<protein>
    <submittedName>
        <fullName evidence="2">Uncharacterized protein</fullName>
    </submittedName>
</protein>
<evidence type="ECO:0000313" key="3">
    <source>
        <dbReference type="Proteomes" id="UP001189429"/>
    </source>
</evidence>
<feature type="non-terminal residue" evidence="2">
    <location>
        <position position="1"/>
    </location>
</feature>
<evidence type="ECO:0000256" key="1">
    <source>
        <dbReference type="SAM" id="MobiDB-lite"/>
    </source>
</evidence>
<proteinExistence type="predicted"/>